<sequence>MSPSTDSAPLIVHLIHRLDVGGLENGLVNLINTLPPERYRHAIVCLKDHSDFSQRIQRPGVEIISLNKREGKDWMHYLRLFSTLKRLRPLLIHTRNLPGIEGQLLAAAAGVRLRVHGEHGRDIRDLHGRKRRYRLLRKLLLPLIGHFIAVSRELESWLVGSIGALPQRVTHIYNGVDSLRFHPRLGPAAAVGPAGFLSEDSFVIGSVGRMAAVKDHLSLVQAFLKLTAQDDPAQERLRLLIVGDGPCRQPCLELLRGAGMAHLAWLPGERDDVPQLLRAMDLFVLPSLAEGASNTILEAMASGLPVVATAVGGNPELVHAGWTGTLVPVSDPETLADAIADYVRIPGLAEHYGGRARRRVLAEFSLMAMADAYLAVYDNLAKENHVRDRRPV</sequence>
<evidence type="ECO:0000259" key="1">
    <source>
        <dbReference type="Pfam" id="PF13439"/>
    </source>
</evidence>
<dbReference type="Proteomes" id="UP000666369">
    <property type="component" value="Unassembled WGS sequence"/>
</dbReference>
<dbReference type="RefSeq" id="WP_166107006.1">
    <property type="nucleotide sequence ID" value="NZ_JAADJT010000011.1"/>
</dbReference>
<dbReference type="EMBL" id="JAADJT010000011">
    <property type="protein sequence ID" value="NGZ87098.1"/>
    <property type="molecule type" value="Genomic_DNA"/>
</dbReference>
<keyword evidence="3" id="KW-1185">Reference proteome</keyword>
<reference evidence="3" key="1">
    <citation type="submission" date="2023-07" db="EMBL/GenBank/DDBJ databases">
        <title>Duganella aceri sp. nov., isolated from tree sap.</title>
        <authorList>
            <person name="Kim I.S."/>
        </authorList>
    </citation>
    <scope>NUCLEOTIDE SEQUENCE [LARGE SCALE GENOMIC DNA]</scope>
    <source>
        <strain evidence="3">SAP-35</strain>
    </source>
</reference>
<comment type="caution">
    <text evidence="2">The sequence shown here is derived from an EMBL/GenBank/DDBJ whole genome shotgun (WGS) entry which is preliminary data.</text>
</comment>
<dbReference type="PANTHER" id="PTHR12526">
    <property type="entry name" value="GLYCOSYLTRANSFERASE"/>
    <property type="match status" value="1"/>
</dbReference>
<dbReference type="Pfam" id="PF13692">
    <property type="entry name" value="Glyco_trans_1_4"/>
    <property type="match status" value="1"/>
</dbReference>
<protein>
    <submittedName>
        <fullName evidence="2">TIGR03088 family PEP-CTERM/XrtA system glycosyltransferase</fullName>
    </submittedName>
</protein>
<dbReference type="Pfam" id="PF13439">
    <property type="entry name" value="Glyco_transf_4"/>
    <property type="match status" value="1"/>
</dbReference>
<proteinExistence type="predicted"/>
<dbReference type="SUPFAM" id="SSF53756">
    <property type="entry name" value="UDP-Glycosyltransferase/glycogen phosphorylase"/>
    <property type="match status" value="1"/>
</dbReference>
<organism evidence="2 3">
    <name type="scientific">Duganella aceris</name>
    <dbReference type="NCBI Taxonomy" id="2703883"/>
    <lineage>
        <taxon>Bacteria</taxon>
        <taxon>Pseudomonadati</taxon>
        <taxon>Pseudomonadota</taxon>
        <taxon>Betaproteobacteria</taxon>
        <taxon>Burkholderiales</taxon>
        <taxon>Oxalobacteraceae</taxon>
        <taxon>Telluria group</taxon>
        <taxon>Duganella</taxon>
    </lineage>
</organism>
<evidence type="ECO:0000313" key="3">
    <source>
        <dbReference type="Proteomes" id="UP000666369"/>
    </source>
</evidence>
<gene>
    <name evidence="2" type="ORF">GW587_22910</name>
</gene>
<accession>A0ABX0FRJ7</accession>
<name>A0ABX0FRJ7_9BURK</name>
<dbReference type="InterPro" id="IPR028098">
    <property type="entry name" value="Glyco_trans_4-like_N"/>
</dbReference>
<dbReference type="Gene3D" id="3.40.50.2000">
    <property type="entry name" value="Glycogen Phosphorylase B"/>
    <property type="match status" value="2"/>
</dbReference>
<evidence type="ECO:0000313" key="2">
    <source>
        <dbReference type="EMBL" id="NGZ87098.1"/>
    </source>
</evidence>
<dbReference type="NCBIfam" id="TIGR03088">
    <property type="entry name" value="stp2"/>
    <property type="match status" value="1"/>
</dbReference>
<feature type="domain" description="Glycosyltransferase subfamily 4-like N-terminal" evidence="1">
    <location>
        <begin position="20"/>
        <end position="177"/>
    </location>
</feature>
<dbReference type="InterPro" id="IPR017522">
    <property type="entry name" value="Sugar_tfrase_PEP-CTERM_Stp2"/>
</dbReference>